<dbReference type="Proteomes" id="UP000887565">
    <property type="component" value="Unplaced"/>
</dbReference>
<accession>A0A915IAN4</accession>
<protein>
    <submittedName>
        <fullName evidence="2">Secreted protein</fullName>
    </submittedName>
</protein>
<dbReference type="WBParaSite" id="nRc.2.0.1.t11235-RA">
    <property type="protein sequence ID" value="nRc.2.0.1.t11235-RA"/>
    <property type="gene ID" value="nRc.2.0.1.g11235"/>
</dbReference>
<proteinExistence type="predicted"/>
<keyword evidence="1" id="KW-1185">Reference proteome</keyword>
<evidence type="ECO:0000313" key="2">
    <source>
        <dbReference type="WBParaSite" id="nRc.2.0.1.t11235-RA"/>
    </source>
</evidence>
<evidence type="ECO:0000313" key="1">
    <source>
        <dbReference type="Proteomes" id="UP000887565"/>
    </source>
</evidence>
<dbReference type="AlphaFoldDB" id="A0A915IAN4"/>
<sequence length="110" mass="10832">MKLMSSLTGRIVSSTAMVSMSGNLVAVAGGVCWAVACSSWSIIVAAAGVEAAMVTISVGGIAATGGATVGGVSATAGRRMQPACLTVWRMASTAGEDSSPSNKNFSMGEI</sequence>
<organism evidence="1 2">
    <name type="scientific">Romanomermis culicivorax</name>
    <name type="common">Nematode worm</name>
    <dbReference type="NCBI Taxonomy" id="13658"/>
    <lineage>
        <taxon>Eukaryota</taxon>
        <taxon>Metazoa</taxon>
        <taxon>Ecdysozoa</taxon>
        <taxon>Nematoda</taxon>
        <taxon>Enoplea</taxon>
        <taxon>Dorylaimia</taxon>
        <taxon>Mermithida</taxon>
        <taxon>Mermithoidea</taxon>
        <taxon>Mermithidae</taxon>
        <taxon>Romanomermis</taxon>
    </lineage>
</organism>
<reference evidence="2" key="1">
    <citation type="submission" date="2022-11" db="UniProtKB">
        <authorList>
            <consortium name="WormBaseParasite"/>
        </authorList>
    </citation>
    <scope>IDENTIFICATION</scope>
</reference>
<name>A0A915IAN4_ROMCU</name>